<feature type="compositionally biased region" description="Polar residues" evidence="1">
    <location>
        <begin position="60"/>
        <end position="87"/>
    </location>
</feature>
<evidence type="ECO:0000313" key="2">
    <source>
        <dbReference type="EMBL" id="MQL79064.1"/>
    </source>
</evidence>
<comment type="caution">
    <text evidence="2">The sequence shown here is derived from an EMBL/GenBank/DDBJ whole genome shotgun (WGS) entry which is preliminary data.</text>
</comment>
<organism evidence="2 3">
    <name type="scientific">Colocasia esculenta</name>
    <name type="common">Wild taro</name>
    <name type="synonym">Arum esculentum</name>
    <dbReference type="NCBI Taxonomy" id="4460"/>
    <lineage>
        <taxon>Eukaryota</taxon>
        <taxon>Viridiplantae</taxon>
        <taxon>Streptophyta</taxon>
        <taxon>Embryophyta</taxon>
        <taxon>Tracheophyta</taxon>
        <taxon>Spermatophyta</taxon>
        <taxon>Magnoliopsida</taxon>
        <taxon>Liliopsida</taxon>
        <taxon>Araceae</taxon>
        <taxon>Aroideae</taxon>
        <taxon>Colocasieae</taxon>
        <taxon>Colocasia</taxon>
    </lineage>
</organism>
<feature type="compositionally biased region" description="Basic and acidic residues" evidence="1">
    <location>
        <begin position="1"/>
        <end position="12"/>
    </location>
</feature>
<dbReference type="EMBL" id="NMUH01000431">
    <property type="protein sequence ID" value="MQL79064.1"/>
    <property type="molecule type" value="Genomic_DNA"/>
</dbReference>
<sequence length="106" mass="11775">MAKTPREMELRKNLPISGGRRDIVATPQAVVTLSQSLKLSRHFRDALEHHDDVATAEPVATSSRPLYWSRSQPRGVPVQSSQETPQNRYKHMHTGEASMGNAGESL</sequence>
<feature type="region of interest" description="Disordered" evidence="1">
    <location>
        <begin position="49"/>
        <end position="106"/>
    </location>
</feature>
<reference evidence="2" key="1">
    <citation type="submission" date="2017-07" db="EMBL/GenBank/DDBJ databases">
        <title>Taro Niue Genome Assembly and Annotation.</title>
        <authorList>
            <person name="Atibalentja N."/>
            <person name="Keating K."/>
            <person name="Fields C.J."/>
        </authorList>
    </citation>
    <scope>NUCLEOTIDE SEQUENCE</scope>
    <source>
        <strain evidence="2">Niue_2</strain>
        <tissue evidence="2">Leaf</tissue>
    </source>
</reference>
<proteinExistence type="predicted"/>
<dbReference type="AlphaFoldDB" id="A0A843UB20"/>
<feature type="region of interest" description="Disordered" evidence="1">
    <location>
        <begin position="1"/>
        <end position="20"/>
    </location>
</feature>
<keyword evidence="3" id="KW-1185">Reference proteome</keyword>
<accession>A0A843UB20</accession>
<evidence type="ECO:0000256" key="1">
    <source>
        <dbReference type="SAM" id="MobiDB-lite"/>
    </source>
</evidence>
<dbReference type="Proteomes" id="UP000652761">
    <property type="component" value="Unassembled WGS sequence"/>
</dbReference>
<gene>
    <name evidence="2" type="ORF">Taro_011474</name>
</gene>
<name>A0A843UB20_COLES</name>
<protein>
    <submittedName>
        <fullName evidence="2">Uncharacterized protein</fullName>
    </submittedName>
</protein>
<evidence type="ECO:0000313" key="3">
    <source>
        <dbReference type="Proteomes" id="UP000652761"/>
    </source>
</evidence>